<organism evidence="2 3">
    <name type="scientific">Asparagus officinalis</name>
    <name type="common">Garden asparagus</name>
    <dbReference type="NCBI Taxonomy" id="4686"/>
    <lineage>
        <taxon>Eukaryota</taxon>
        <taxon>Viridiplantae</taxon>
        <taxon>Streptophyta</taxon>
        <taxon>Embryophyta</taxon>
        <taxon>Tracheophyta</taxon>
        <taxon>Spermatophyta</taxon>
        <taxon>Magnoliopsida</taxon>
        <taxon>Liliopsida</taxon>
        <taxon>Asparagales</taxon>
        <taxon>Asparagaceae</taxon>
        <taxon>Asparagoideae</taxon>
        <taxon>Asparagus</taxon>
    </lineage>
</organism>
<evidence type="ECO:0000313" key="3">
    <source>
        <dbReference type="Proteomes" id="UP000243459"/>
    </source>
</evidence>
<feature type="region of interest" description="Disordered" evidence="1">
    <location>
        <begin position="1"/>
        <end position="31"/>
    </location>
</feature>
<dbReference type="EMBL" id="CM007384">
    <property type="protein sequence ID" value="ONK72817.1"/>
    <property type="molecule type" value="Genomic_DNA"/>
</dbReference>
<reference evidence="3" key="1">
    <citation type="journal article" date="2017" name="Nat. Commun.">
        <title>The asparagus genome sheds light on the origin and evolution of a young Y chromosome.</title>
        <authorList>
            <person name="Harkess A."/>
            <person name="Zhou J."/>
            <person name="Xu C."/>
            <person name="Bowers J.E."/>
            <person name="Van der Hulst R."/>
            <person name="Ayyampalayam S."/>
            <person name="Mercati F."/>
            <person name="Riccardi P."/>
            <person name="McKain M.R."/>
            <person name="Kakrana A."/>
            <person name="Tang H."/>
            <person name="Ray J."/>
            <person name="Groenendijk J."/>
            <person name="Arikit S."/>
            <person name="Mathioni S.M."/>
            <person name="Nakano M."/>
            <person name="Shan H."/>
            <person name="Telgmann-Rauber A."/>
            <person name="Kanno A."/>
            <person name="Yue Z."/>
            <person name="Chen H."/>
            <person name="Li W."/>
            <person name="Chen Y."/>
            <person name="Xu X."/>
            <person name="Zhang Y."/>
            <person name="Luo S."/>
            <person name="Chen H."/>
            <person name="Gao J."/>
            <person name="Mao Z."/>
            <person name="Pires J.C."/>
            <person name="Luo M."/>
            <person name="Kudrna D."/>
            <person name="Wing R.A."/>
            <person name="Meyers B.C."/>
            <person name="Yi K."/>
            <person name="Kong H."/>
            <person name="Lavrijsen P."/>
            <person name="Sunseri F."/>
            <person name="Falavigna A."/>
            <person name="Ye Y."/>
            <person name="Leebens-Mack J.H."/>
            <person name="Chen G."/>
        </authorList>
    </citation>
    <scope>NUCLEOTIDE SEQUENCE [LARGE SCALE GENOMIC DNA]</scope>
    <source>
        <strain evidence="3">cv. DH0086</strain>
    </source>
</reference>
<evidence type="ECO:0000313" key="2">
    <source>
        <dbReference type="EMBL" id="ONK72817.1"/>
    </source>
</evidence>
<protein>
    <submittedName>
        <fullName evidence="2">Uncharacterized protein</fullName>
    </submittedName>
</protein>
<sequence>MNGGEAALKGRPKGRRVVGVGRREGCGAPGGSIEAWKGGHRKLGGSLLEEELRDGWSWAVVGTWGDDELEFGGYRGSQGCLGGSVGVVGLVANRGRRTRGWGVEAAT</sequence>
<dbReference type="Proteomes" id="UP000243459">
    <property type="component" value="Chromosome 4"/>
</dbReference>
<gene>
    <name evidence="2" type="ORF">A4U43_C04F23540</name>
</gene>
<name>A0A5P1F5X4_ASPOF</name>
<accession>A0A5P1F5X4</accession>
<proteinExistence type="predicted"/>
<keyword evidence="3" id="KW-1185">Reference proteome</keyword>
<dbReference type="AlphaFoldDB" id="A0A5P1F5X4"/>
<dbReference type="Gramene" id="ONK72817">
    <property type="protein sequence ID" value="ONK72817"/>
    <property type="gene ID" value="A4U43_C04F23540"/>
</dbReference>
<evidence type="ECO:0000256" key="1">
    <source>
        <dbReference type="SAM" id="MobiDB-lite"/>
    </source>
</evidence>